<evidence type="ECO:0000313" key="4">
    <source>
        <dbReference type="Proteomes" id="UP000612680"/>
    </source>
</evidence>
<dbReference type="Proteomes" id="UP000612680">
    <property type="component" value="Chromosome"/>
</dbReference>
<proteinExistence type="predicted"/>
<gene>
    <name evidence="3" type="ORF">HWI92_09090</name>
</gene>
<reference evidence="3 4" key="1">
    <citation type="submission" date="2020-06" db="EMBL/GenBank/DDBJ databases">
        <title>Dyadobacter sandarakinus sp. nov., isolated from the soil of the Arctic Yellow River Station.</title>
        <authorList>
            <person name="Zhang Y."/>
            <person name="Peng F."/>
        </authorList>
    </citation>
    <scope>NUCLEOTIDE SEQUENCE [LARGE SCALE GENOMIC DNA]</scope>
    <source>
        <strain evidence="3 4">Q3-56</strain>
    </source>
</reference>
<dbReference type="EMBL" id="CP056775">
    <property type="protein sequence ID" value="QRR01046.1"/>
    <property type="molecule type" value="Genomic_DNA"/>
</dbReference>
<dbReference type="PROSITE" id="PS51257">
    <property type="entry name" value="PROKAR_LIPOPROTEIN"/>
    <property type="match status" value="1"/>
</dbReference>
<feature type="region of interest" description="Disordered" evidence="1">
    <location>
        <begin position="33"/>
        <end position="76"/>
    </location>
</feature>
<evidence type="ECO:0000313" key="3">
    <source>
        <dbReference type="EMBL" id="QRR01046.1"/>
    </source>
</evidence>
<keyword evidence="2" id="KW-0732">Signal</keyword>
<protein>
    <submittedName>
        <fullName evidence="3">Uncharacterized protein</fullName>
    </submittedName>
</protein>
<evidence type="ECO:0000256" key="1">
    <source>
        <dbReference type="SAM" id="MobiDB-lite"/>
    </source>
</evidence>
<feature type="chain" id="PRO_5045815947" evidence="2">
    <location>
        <begin position="23"/>
        <end position="171"/>
    </location>
</feature>
<keyword evidence="4" id="KW-1185">Reference proteome</keyword>
<name>A0ABX7I4N2_9BACT</name>
<accession>A0ABX7I4N2</accession>
<feature type="signal peptide" evidence="2">
    <location>
        <begin position="1"/>
        <end position="22"/>
    </location>
</feature>
<evidence type="ECO:0000256" key="2">
    <source>
        <dbReference type="SAM" id="SignalP"/>
    </source>
</evidence>
<organism evidence="3 4">
    <name type="scientific">Dyadobacter sandarakinus</name>
    <dbReference type="NCBI Taxonomy" id="2747268"/>
    <lineage>
        <taxon>Bacteria</taxon>
        <taxon>Pseudomonadati</taxon>
        <taxon>Bacteroidota</taxon>
        <taxon>Cytophagia</taxon>
        <taxon>Cytophagales</taxon>
        <taxon>Spirosomataceae</taxon>
        <taxon>Dyadobacter</taxon>
    </lineage>
</organism>
<dbReference type="RefSeq" id="WP_204662964.1">
    <property type="nucleotide sequence ID" value="NZ_CP056775.1"/>
</dbReference>
<sequence>MNFSLKTLALLCILAASALSCSQTLQRRYDQRNGTYSDNYRSDRYSRTSRDDRDAYQRDYDRRPADRTSGTQDYSASGERLAAQYDEMDKLGDDILFEIDILDKRYDLLLDEYKSANKSGKSTIAGQLDRITDDRLVLYRAYTRIYRNGKYNWASVKSEVEDLLKSMQRNK</sequence>
<feature type="compositionally biased region" description="Basic and acidic residues" evidence="1">
    <location>
        <begin position="40"/>
        <end position="66"/>
    </location>
</feature>